<dbReference type="GO" id="GO:0038023">
    <property type="term" value="F:signaling receptor activity"/>
    <property type="evidence" value="ECO:0007669"/>
    <property type="project" value="InterPro"/>
</dbReference>
<dbReference type="OMA" id="HETHNCT"/>
<dbReference type="AlphaFoldDB" id="A0A087U6W1"/>
<gene>
    <name evidence="9" type="ORF">X975_08876</name>
</gene>
<dbReference type="Gene3D" id="2.70.130.10">
    <property type="entry name" value="Mannose-6-phosphate receptor binding domain"/>
    <property type="match status" value="2"/>
</dbReference>
<dbReference type="Pfam" id="PF00878">
    <property type="entry name" value="CIMR"/>
    <property type="match status" value="2"/>
</dbReference>
<comment type="subcellular location">
    <subcellularLocation>
        <location evidence="1">Endomembrane system</location>
    </subcellularLocation>
</comment>
<dbReference type="PANTHER" id="PTHR15071:SF0">
    <property type="entry name" value="MANNOSE 6-PHOSPHATE RECEPTOR-LIKE PROTEIN 1"/>
    <property type="match status" value="1"/>
</dbReference>
<keyword evidence="5" id="KW-1133">Transmembrane helix</keyword>
<dbReference type="GO" id="GO:0005537">
    <property type="term" value="F:D-mannose binding"/>
    <property type="evidence" value="ECO:0007669"/>
    <property type="project" value="InterPro"/>
</dbReference>
<evidence type="ECO:0000259" key="8">
    <source>
        <dbReference type="PROSITE" id="PS51914"/>
    </source>
</evidence>
<evidence type="ECO:0000256" key="1">
    <source>
        <dbReference type="ARBA" id="ARBA00004308"/>
    </source>
</evidence>
<dbReference type="EMBL" id="KK118489">
    <property type="protein sequence ID" value="KFM73100.1"/>
    <property type="molecule type" value="Genomic_DNA"/>
</dbReference>
<keyword evidence="4" id="KW-0732">Signal</keyword>
<evidence type="ECO:0000256" key="4">
    <source>
        <dbReference type="ARBA" id="ARBA00022729"/>
    </source>
</evidence>
<evidence type="ECO:0000256" key="6">
    <source>
        <dbReference type="ARBA" id="ARBA00023136"/>
    </source>
</evidence>
<evidence type="ECO:0000313" key="10">
    <source>
        <dbReference type="Proteomes" id="UP000054359"/>
    </source>
</evidence>
<dbReference type="SUPFAM" id="SSF50911">
    <property type="entry name" value="Mannose 6-phosphate receptor domain"/>
    <property type="match status" value="2"/>
</dbReference>
<dbReference type="GO" id="GO:0005802">
    <property type="term" value="C:trans-Golgi network"/>
    <property type="evidence" value="ECO:0007669"/>
    <property type="project" value="TreeGrafter"/>
</dbReference>
<dbReference type="Proteomes" id="UP000054359">
    <property type="component" value="Unassembled WGS sequence"/>
</dbReference>
<organism evidence="9 10">
    <name type="scientific">Stegodyphus mimosarum</name>
    <name type="common">African social velvet spider</name>
    <dbReference type="NCBI Taxonomy" id="407821"/>
    <lineage>
        <taxon>Eukaryota</taxon>
        <taxon>Metazoa</taxon>
        <taxon>Ecdysozoa</taxon>
        <taxon>Arthropoda</taxon>
        <taxon>Chelicerata</taxon>
        <taxon>Arachnida</taxon>
        <taxon>Araneae</taxon>
        <taxon>Araneomorphae</taxon>
        <taxon>Entelegynae</taxon>
        <taxon>Eresoidea</taxon>
        <taxon>Eresidae</taxon>
        <taxon>Stegodyphus</taxon>
    </lineage>
</organism>
<dbReference type="GO" id="GO:0007041">
    <property type="term" value="P:lysosomal transport"/>
    <property type="evidence" value="ECO:0007669"/>
    <property type="project" value="InterPro"/>
</dbReference>
<dbReference type="InterPro" id="IPR009011">
    <property type="entry name" value="Man6P_isomerase_rcpt-bd_dom_sf"/>
</dbReference>
<dbReference type="PROSITE" id="PS51914">
    <property type="entry name" value="MRH"/>
    <property type="match status" value="2"/>
</dbReference>
<keyword evidence="3" id="KW-0812">Transmembrane</keyword>
<dbReference type="GO" id="GO:0000139">
    <property type="term" value="C:Golgi membrane"/>
    <property type="evidence" value="ECO:0007669"/>
    <property type="project" value="UniProtKB-SubCell"/>
</dbReference>
<dbReference type="PANTHER" id="PTHR15071">
    <property type="entry name" value="MANNOSE-6-PHOSPHATE RECEPTOR FAMILY MEMBER"/>
    <property type="match status" value="1"/>
</dbReference>
<reference evidence="9 10" key="1">
    <citation type="submission" date="2013-11" db="EMBL/GenBank/DDBJ databases">
        <title>Genome sequencing of Stegodyphus mimosarum.</title>
        <authorList>
            <person name="Bechsgaard J."/>
        </authorList>
    </citation>
    <scope>NUCLEOTIDE SEQUENCE [LARGE SCALE GENOMIC DNA]</scope>
</reference>
<protein>
    <submittedName>
        <fullName evidence="9">Cation-independent mannose-6-phosphate receptor</fullName>
    </submittedName>
</protein>
<dbReference type="InterPro" id="IPR044865">
    <property type="entry name" value="MRH_dom"/>
</dbReference>
<dbReference type="SMART" id="SM01404">
    <property type="entry name" value="CIMR"/>
    <property type="match status" value="2"/>
</dbReference>
<name>A0A087U6W1_STEMI</name>
<feature type="non-terminal residue" evidence="9">
    <location>
        <position position="239"/>
    </location>
</feature>
<keyword evidence="7" id="KW-1015">Disulfide bond</keyword>
<dbReference type="InterPro" id="IPR000479">
    <property type="entry name" value="CIMR_rpt"/>
</dbReference>
<accession>A0A087U6W1</accession>
<evidence type="ECO:0000313" key="9">
    <source>
        <dbReference type="EMBL" id="KFM73100.1"/>
    </source>
</evidence>
<keyword evidence="2" id="KW-0813">Transport</keyword>
<sequence>MQTVIEFICDHKTIDSKPEFLGSNGCTYYFDWHTVYACENEPPKVGGNCTVEDPFTGYLFNFSSLKNHGLFRYEKDNHRYYLSVCGSDDISPCGVDSGMCQEILTDTKQHWSGGKSNSYLIYRNGIIFLNYSNGDLCHNGRFTRNTLIEFHCGHGIGEPQFLHETHNCTYFFSWKTELACQTLLHCAIKNGSQCYDLTSIAATPHLAESSVLNDTASYYISICNSLQKLPGLLCPPGAA</sequence>
<proteinExistence type="predicted"/>
<keyword evidence="6" id="KW-0472">Membrane</keyword>
<keyword evidence="10" id="KW-1185">Reference proteome</keyword>
<feature type="domain" description="MRH" evidence="8">
    <location>
        <begin position="47"/>
        <end position="182"/>
    </location>
</feature>
<evidence type="ECO:0000256" key="2">
    <source>
        <dbReference type="ARBA" id="ARBA00022448"/>
    </source>
</evidence>
<dbReference type="OrthoDB" id="6512183at2759"/>
<evidence type="ECO:0000256" key="3">
    <source>
        <dbReference type="ARBA" id="ARBA00022692"/>
    </source>
</evidence>
<evidence type="ECO:0000256" key="5">
    <source>
        <dbReference type="ARBA" id="ARBA00022989"/>
    </source>
</evidence>
<dbReference type="GO" id="GO:0010008">
    <property type="term" value="C:endosome membrane"/>
    <property type="evidence" value="ECO:0007669"/>
    <property type="project" value="UniProtKB-SubCell"/>
</dbReference>
<dbReference type="STRING" id="407821.A0A087U6W1"/>
<evidence type="ECO:0000256" key="7">
    <source>
        <dbReference type="ARBA" id="ARBA00023157"/>
    </source>
</evidence>
<feature type="domain" description="MRH" evidence="8">
    <location>
        <begin position="1"/>
        <end position="40"/>
    </location>
</feature>
<keyword evidence="9" id="KW-0675">Receptor</keyword>